<evidence type="ECO:0000313" key="1">
    <source>
        <dbReference type="EMBL" id="PNP46015.1"/>
    </source>
</evidence>
<proteinExistence type="predicted"/>
<sequence>MWLDNAAIEIAANKFPAYFISPEDGAPTTDTKRVFVVVALRDGFIQEHENGWRRLTKSEVFLLHLYDNINNTEPDAKWPCKIVDHPELNAALQAHKTEEHEMVLQVRRPKKADMNPDYIVRDFASRTEADSALKKDSEQRHHISLCFDAGLLDCQRRVQAVALFHTLAEPSNLVRWGLPSVDAMTSLSVSDTGAAYRPLQFSGLTLIFT</sequence>
<dbReference type="AlphaFoldDB" id="A0A2K0TKG4"/>
<dbReference type="EMBL" id="MTYI01000272">
    <property type="protein sequence ID" value="PNP46015.1"/>
    <property type="molecule type" value="Genomic_DNA"/>
</dbReference>
<dbReference type="Proteomes" id="UP000236290">
    <property type="component" value="Unassembled WGS sequence"/>
</dbReference>
<dbReference type="OrthoDB" id="4898452at2759"/>
<gene>
    <name evidence="1" type="ORF">THARTR1_10815</name>
</gene>
<protein>
    <submittedName>
        <fullName evidence="1">Uncharacterized protein</fullName>
    </submittedName>
</protein>
<name>A0A2K0TKG4_TRIHA</name>
<reference evidence="1 2" key="1">
    <citation type="submission" date="2017-02" db="EMBL/GenBank/DDBJ databases">
        <title>Genomes of Trichoderma spp. with biocontrol activity.</title>
        <authorList>
            <person name="Gardiner D."/>
            <person name="Kazan K."/>
            <person name="Vos C."/>
            <person name="Harvey P."/>
        </authorList>
    </citation>
    <scope>NUCLEOTIDE SEQUENCE [LARGE SCALE GENOMIC DNA]</scope>
    <source>
        <strain evidence="1 2">Tr1</strain>
    </source>
</reference>
<accession>A0A2K0TKG4</accession>
<organism evidence="1 2">
    <name type="scientific">Trichoderma harzianum</name>
    <name type="common">Hypocrea lixii</name>
    <dbReference type="NCBI Taxonomy" id="5544"/>
    <lineage>
        <taxon>Eukaryota</taxon>
        <taxon>Fungi</taxon>
        <taxon>Dikarya</taxon>
        <taxon>Ascomycota</taxon>
        <taxon>Pezizomycotina</taxon>
        <taxon>Sordariomycetes</taxon>
        <taxon>Hypocreomycetidae</taxon>
        <taxon>Hypocreales</taxon>
        <taxon>Hypocreaceae</taxon>
        <taxon>Trichoderma</taxon>
    </lineage>
</organism>
<evidence type="ECO:0000313" key="2">
    <source>
        <dbReference type="Proteomes" id="UP000236290"/>
    </source>
</evidence>
<comment type="caution">
    <text evidence="1">The sequence shown here is derived from an EMBL/GenBank/DDBJ whole genome shotgun (WGS) entry which is preliminary data.</text>
</comment>